<comment type="caution">
    <text evidence="2">The sequence shown here is derived from an EMBL/GenBank/DDBJ whole genome shotgun (WGS) entry which is preliminary data.</text>
</comment>
<organism evidence="2">
    <name type="scientific">Tanacetum cinerariifolium</name>
    <name type="common">Dalmatian daisy</name>
    <name type="synonym">Chrysanthemum cinerariifolium</name>
    <dbReference type="NCBI Taxonomy" id="118510"/>
    <lineage>
        <taxon>Eukaryota</taxon>
        <taxon>Viridiplantae</taxon>
        <taxon>Streptophyta</taxon>
        <taxon>Embryophyta</taxon>
        <taxon>Tracheophyta</taxon>
        <taxon>Spermatophyta</taxon>
        <taxon>Magnoliopsida</taxon>
        <taxon>eudicotyledons</taxon>
        <taxon>Gunneridae</taxon>
        <taxon>Pentapetalae</taxon>
        <taxon>asterids</taxon>
        <taxon>campanulids</taxon>
        <taxon>Asterales</taxon>
        <taxon>Asteraceae</taxon>
        <taxon>Asteroideae</taxon>
        <taxon>Anthemideae</taxon>
        <taxon>Anthemidinae</taxon>
        <taxon>Tanacetum</taxon>
    </lineage>
</organism>
<evidence type="ECO:0000313" key="2">
    <source>
        <dbReference type="EMBL" id="GEZ54531.1"/>
    </source>
</evidence>
<evidence type="ECO:0000256" key="1">
    <source>
        <dbReference type="SAM" id="MobiDB-lite"/>
    </source>
</evidence>
<dbReference type="AlphaFoldDB" id="A0A699IH93"/>
<accession>A0A699IH93</accession>
<dbReference type="EMBL" id="BKCJ010292039">
    <property type="protein sequence ID" value="GEZ54531.1"/>
    <property type="molecule type" value="Genomic_DNA"/>
</dbReference>
<reference evidence="2" key="1">
    <citation type="journal article" date="2019" name="Sci. Rep.">
        <title>Draft genome of Tanacetum cinerariifolium, the natural source of mosquito coil.</title>
        <authorList>
            <person name="Yamashiro T."/>
            <person name="Shiraishi A."/>
            <person name="Satake H."/>
            <person name="Nakayama K."/>
        </authorList>
    </citation>
    <scope>NUCLEOTIDE SEQUENCE</scope>
</reference>
<sequence>MKKGTSPSTGRFFWSFNDSKLFSKTFNDSKLFFGTLNTSKLFSGTFWKCRLLKLQALDLKDKGKYARAMIELQTDVKLKHTLVVDIPKFEGDGYTMSTIRNLKMLRQAARGPPVGLEPKSNFVYRPVQPTNKPSGKKKQVGFDRQELSNSNPFDVLNMMENDDDLGVNEKNSKLAETVADAGMVSSVSLWTIN</sequence>
<feature type="region of interest" description="Disordered" evidence="1">
    <location>
        <begin position="119"/>
        <end position="144"/>
    </location>
</feature>
<protein>
    <submittedName>
        <fullName evidence="2">Uncharacterized protein</fullName>
    </submittedName>
</protein>
<gene>
    <name evidence="2" type="ORF">Tci_526504</name>
</gene>
<proteinExistence type="predicted"/>
<name>A0A699IH93_TANCI</name>